<dbReference type="PANTHER" id="PTHR33925:SF1">
    <property type="entry name" value="PROTEIN ACCUMULATION AND REPLICATION OF CHLOROPLASTS 6, CHLOROPLASTIC"/>
    <property type="match status" value="1"/>
</dbReference>
<keyword evidence="6" id="KW-1185">Reference proteome</keyword>
<dbReference type="InterPro" id="IPR044685">
    <property type="entry name" value="CPD1-like"/>
</dbReference>
<dbReference type="GO" id="GO:0009706">
    <property type="term" value="C:chloroplast inner membrane"/>
    <property type="evidence" value="ECO:0007669"/>
    <property type="project" value="TreeGrafter"/>
</dbReference>
<dbReference type="STRING" id="69332.A0A388LTX6"/>
<organism evidence="5 6">
    <name type="scientific">Chara braunii</name>
    <name type="common">Braun's stonewort</name>
    <dbReference type="NCBI Taxonomy" id="69332"/>
    <lineage>
        <taxon>Eukaryota</taxon>
        <taxon>Viridiplantae</taxon>
        <taxon>Streptophyta</taxon>
        <taxon>Charophyceae</taxon>
        <taxon>Charales</taxon>
        <taxon>Characeae</taxon>
        <taxon>Chara</taxon>
    </lineage>
</organism>
<dbReference type="PANTHER" id="PTHR33925">
    <property type="entry name" value="PLASTID DIVISION PROTEIN CDP1, CHLOROPLASTIC-RELATED"/>
    <property type="match status" value="1"/>
</dbReference>
<feature type="compositionally biased region" description="Low complexity" evidence="1">
    <location>
        <begin position="468"/>
        <end position="482"/>
    </location>
</feature>
<dbReference type="InterPro" id="IPR058032">
    <property type="entry name" value="CDP1-like_a_solenoid_1"/>
</dbReference>
<accession>A0A388LTX6</accession>
<protein>
    <submittedName>
        <fullName evidence="5">Uncharacterized protein</fullName>
    </submittedName>
</protein>
<evidence type="ECO:0000313" key="6">
    <source>
        <dbReference type="Proteomes" id="UP000265515"/>
    </source>
</evidence>
<feature type="compositionally biased region" description="Basic and acidic residues" evidence="1">
    <location>
        <begin position="840"/>
        <end position="851"/>
    </location>
</feature>
<gene>
    <name evidence="5" type="ORF">CBR_g40449</name>
</gene>
<feature type="region of interest" description="Disordered" evidence="1">
    <location>
        <begin position="563"/>
        <end position="603"/>
    </location>
</feature>
<dbReference type="EMBL" id="BFEA01000531">
    <property type="protein sequence ID" value="GBG85721.1"/>
    <property type="molecule type" value="Genomic_DNA"/>
</dbReference>
<dbReference type="InterPro" id="IPR025344">
    <property type="entry name" value="CDP1-like_IMS"/>
</dbReference>
<feature type="domain" description="Plastid division protein CDP1-like 2nd alpha solenoid" evidence="3">
    <location>
        <begin position="414"/>
        <end position="532"/>
    </location>
</feature>
<feature type="region of interest" description="Disordered" evidence="1">
    <location>
        <begin position="468"/>
        <end position="490"/>
    </location>
</feature>
<name>A0A388LTX6_CHABU</name>
<dbReference type="OrthoDB" id="512200at2759"/>
<reference evidence="5 6" key="1">
    <citation type="journal article" date="2018" name="Cell">
        <title>The Chara Genome: Secondary Complexity and Implications for Plant Terrestrialization.</title>
        <authorList>
            <person name="Nishiyama T."/>
            <person name="Sakayama H."/>
            <person name="Vries J.D."/>
            <person name="Buschmann H."/>
            <person name="Saint-Marcoux D."/>
            <person name="Ullrich K.K."/>
            <person name="Haas F.B."/>
            <person name="Vanderstraeten L."/>
            <person name="Becker D."/>
            <person name="Lang D."/>
            <person name="Vosolsobe S."/>
            <person name="Rombauts S."/>
            <person name="Wilhelmsson P.K.I."/>
            <person name="Janitza P."/>
            <person name="Kern R."/>
            <person name="Heyl A."/>
            <person name="Rumpler F."/>
            <person name="Villalobos L.I.A.C."/>
            <person name="Clay J.M."/>
            <person name="Skokan R."/>
            <person name="Toyoda A."/>
            <person name="Suzuki Y."/>
            <person name="Kagoshima H."/>
            <person name="Schijlen E."/>
            <person name="Tajeshwar N."/>
            <person name="Catarino B."/>
            <person name="Hetherington A.J."/>
            <person name="Saltykova A."/>
            <person name="Bonnot C."/>
            <person name="Breuninger H."/>
            <person name="Symeonidi A."/>
            <person name="Radhakrishnan G.V."/>
            <person name="Van Nieuwerburgh F."/>
            <person name="Deforce D."/>
            <person name="Chang C."/>
            <person name="Karol K.G."/>
            <person name="Hedrich R."/>
            <person name="Ulvskov P."/>
            <person name="Glockner G."/>
            <person name="Delwiche C.F."/>
            <person name="Petrasek J."/>
            <person name="Van de Peer Y."/>
            <person name="Friml J."/>
            <person name="Beilby M."/>
            <person name="Dolan L."/>
            <person name="Kohara Y."/>
            <person name="Sugano S."/>
            <person name="Fujiyama A."/>
            <person name="Delaux P.-M."/>
            <person name="Quint M."/>
            <person name="TheiBen G."/>
            <person name="Hagemann M."/>
            <person name="Harholt J."/>
            <person name="Dunand C."/>
            <person name="Zachgo S."/>
            <person name="Langdale J."/>
            <person name="Maumus F."/>
            <person name="Straeten D.V.D."/>
            <person name="Gould S.B."/>
            <person name="Rensing S.A."/>
        </authorList>
    </citation>
    <scope>NUCLEOTIDE SEQUENCE [LARGE SCALE GENOMIC DNA]</scope>
    <source>
        <strain evidence="5 6">S276</strain>
    </source>
</reference>
<evidence type="ECO:0000313" key="5">
    <source>
        <dbReference type="EMBL" id="GBG85721.1"/>
    </source>
</evidence>
<dbReference type="InterPro" id="IPR057137">
    <property type="entry name" value="CDP1-like_a_solenoid_2"/>
</dbReference>
<dbReference type="Pfam" id="PF23468">
    <property type="entry name" value="ARC6"/>
    <property type="match status" value="2"/>
</dbReference>
<dbReference type="Pfam" id="PF13355">
    <property type="entry name" value="ARC6-like_IMS"/>
    <property type="match status" value="1"/>
</dbReference>
<dbReference type="Proteomes" id="UP000265515">
    <property type="component" value="Unassembled WGS sequence"/>
</dbReference>
<evidence type="ECO:0000259" key="2">
    <source>
        <dbReference type="Pfam" id="PF13355"/>
    </source>
</evidence>
<evidence type="ECO:0000259" key="4">
    <source>
        <dbReference type="Pfam" id="PF25515"/>
    </source>
</evidence>
<feature type="domain" description="Plastid division protein CDP1-like 2nd alpha solenoid" evidence="3">
    <location>
        <begin position="603"/>
        <end position="659"/>
    </location>
</feature>
<evidence type="ECO:0000259" key="3">
    <source>
        <dbReference type="Pfam" id="PF23468"/>
    </source>
</evidence>
<sequence length="989" mass="106847">MAVVIPQSTYGFPVLTALASGGGGKSGKLQSDFPVVWSFPRTLGGSSSLAGEDGHDGSTLSLKDKNNHKRLQQALTCVGCRRRKGGTFLIQACGSELASSASEGPISALAFQTAWVGGGNDKSGCRALPGGSSPHVCTTRHHWQWRRRKHGKAVYATAQRQHVTDGTVAVPIDFYQVLGAQTHFLTDAIVRAYDARISNPPTEGFTEEGLATRLEILKLAKATLTDPGMREAYNQGLIEDEPGTLMVDIPWQKIPGTLCLLQEMGETDIVLELGPPASQKRLSKDGRCDLALCIALAHVELSRGLLSREPPAVVDACDGLRAALESLRSEEGVTIAPELQEQIESSVTQLMPACVIELLSLPLNEQYAARRKEGLEGLKGILWGSGGGGVADLPAVLPGGIQREQFISEAFGAMTAEEQVALFMSTPQHIPADSWEVYNACLAHVADGYLNKKPERIQDADMLLSQLQQSLSGSSSAGPSGAEGDDKVRQSTTWNLSLERAMCAMLLGRVATAKEMLGIENPDSPIEVSDVVAKKGGGVGSFDLENRAIREFVYEQSALVREREREESARAAAEDHARATTTEDHGKTPVGENASDSNSDGEESYDHLLPGLCILLAKWLQETVFPPFRDAAGQQVILDDYYDDEGVKRYLERLDRRSPLGAGEALAEAGKALRNVQRSAVETVKKVLSLGGPHEGQTTKEMGNNLVDKTGAESLEVGDADDWQEKPANQEVVGNLVRKDPRQGNPQEPGIAWLVKPLAFIVAGGLLYGGLVLMGLVRQPVSGGESRGRRFSTWLGGGNAAAVAETCAPSRTASISEVTRSGRALDDDIAAAIISEERDGQGVGSVREKQNEPIASQSMTPAVAERMVRRWQIVKARALGPTHHVEALKEVLEGPMLSLWSERAQNMAKHGWHWEYKLLNMKIDSIKIRDGGKSASVEATLQEAAQLHDNKKPDLNDSYRSTYSARYEMRIMPDKGWRISKGEVVIVMK</sequence>
<comment type="caution">
    <text evidence="5">The sequence shown here is derived from an EMBL/GenBank/DDBJ whole genome shotgun (WGS) entry which is preliminary data.</text>
</comment>
<dbReference type="Gramene" id="GBG85721">
    <property type="protein sequence ID" value="GBG85721"/>
    <property type="gene ID" value="CBR_g40449"/>
</dbReference>
<dbReference type="Pfam" id="PF25515">
    <property type="entry name" value="Arm_PDR"/>
    <property type="match status" value="1"/>
</dbReference>
<feature type="region of interest" description="Disordered" evidence="1">
    <location>
        <begin position="840"/>
        <end position="861"/>
    </location>
</feature>
<dbReference type="AlphaFoldDB" id="A0A388LTX6"/>
<evidence type="ECO:0000256" key="1">
    <source>
        <dbReference type="SAM" id="MobiDB-lite"/>
    </source>
</evidence>
<dbReference type="GO" id="GO:0010020">
    <property type="term" value="P:chloroplast fission"/>
    <property type="evidence" value="ECO:0007669"/>
    <property type="project" value="TreeGrafter"/>
</dbReference>
<feature type="compositionally biased region" description="Basic and acidic residues" evidence="1">
    <location>
        <begin position="563"/>
        <end position="587"/>
    </location>
</feature>
<feature type="domain" description="Plastid division protein CDP1-like IMS" evidence="2">
    <location>
        <begin position="864"/>
        <end position="979"/>
    </location>
</feature>
<feature type="domain" description="Plastid division protein CDP1-like 1st alpha solenoid" evidence="4">
    <location>
        <begin position="248"/>
        <end position="389"/>
    </location>
</feature>
<dbReference type="OMA" id="HIPADSW"/>
<proteinExistence type="predicted"/>